<protein>
    <recommendedName>
        <fullName evidence="2 9">DNA mismatch repair protein MutS</fullName>
    </recommendedName>
</protein>
<dbReference type="GO" id="GO:0140664">
    <property type="term" value="F:ATP-dependent DNA damage sensor activity"/>
    <property type="evidence" value="ECO:0007669"/>
    <property type="project" value="InterPro"/>
</dbReference>
<dbReference type="GO" id="GO:0006298">
    <property type="term" value="P:mismatch repair"/>
    <property type="evidence" value="ECO:0007669"/>
    <property type="project" value="UniProtKB-UniRule"/>
</dbReference>
<evidence type="ECO:0000256" key="6">
    <source>
        <dbReference type="ARBA" id="ARBA00023125"/>
    </source>
</evidence>
<evidence type="ECO:0000256" key="4">
    <source>
        <dbReference type="ARBA" id="ARBA00022763"/>
    </source>
</evidence>
<reference evidence="12" key="2">
    <citation type="submission" date="2021-04" db="EMBL/GenBank/DDBJ databases">
        <authorList>
            <person name="Gilroy R."/>
        </authorList>
    </citation>
    <scope>NUCLEOTIDE SEQUENCE</scope>
    <source>
        <strain evidence="12">14324</strain>
    </source>
</reference>
<organism evidence="12 13">
    <name type="scientific">Candidatus Blautia faecigallinarum</name>
    <dbReference type="NCBI Taxonomy" id="2838488"/>
    <lineage>
        <taxon>Bacteria</taxon>
        <taxon>Bacillati</taxon>
        <taxon>Bacillota</taxon>
        <taxon>Clostridia</taxon>
        <taxon>Lachnospirales</taxon>
        <taxon>Lachnospiraceae</taxon>
        <taxon>Blautia</taxon>
    </lineage>
</organism>
<dbReference type="Gene3D" id="3.40.1170.10">
    <property type="entry name" value="DNA repair protein MutS, domain I"/>
    <property type="match status" value="1"/>
</dbReference>
<dbReference type="PANTHER" id="PTHR11361:SF34">
    <property type="entry name" value="DNA MISMATCH REPAIR PROTEIN MSH1, MITOCHONDRIAL"/>
    <property type="match status" value="1"/>
</dbReference>
<dbReference type="AlphaFoldDB" id="A0A9D2ISQ0"/>
<dbReference type="SMART" id="SM00533">
    <property type="entry name" value="MUTSd"/>
    <property type="match status" value="1"/>
</dbReference>
<dbReference type="SUPFAM" id="SSF53150">
    <property type="entry name" value="DNA repair protein MutS, domain II"/>
    <property type="match status" value="1"/>
</dbReference>
<dbReference type="InterPro" id="IPR007860">
    <property type="entry name" value="DNA_mmatch_repair_MutS_con_dom"/>
</dbReference>
<dbReference type="Proteomes" id="UP000824041">
    <property type="component" value="Unassembled WGS sequence"/>
</dbReference>
<name>A0A9D2ISQ0_9FIRM</name>
<dbReference type="InterPro" id="IPR027417">
    <property type="entry name" value="P-loop_NTPase"/>
</dbReference>
<dbReference type="InterPro" id="IPR007696">
    <property type="entry name" value="DNA_mismatch_repair_MutS_core"/>
</dbReference>
<dbReference type="Pfam" id="PF00488">
    <property type="entry name" value="MutS_V"/>
    <property type="match status" value="1"/>
</dbReference>
<evidence type="ECO:0000256" key="3">
    <source>
        <dbReference type="ARBA" id="ARBA00022741"/>
    </source>
</evidence>
<dbReference type="Pfam" id="PF05192">
    <property type="entry name" value="MutS_III"/>
    <property type="match status" value="1"/>
</dbReference>
<dbReference type="InterPro" id="IPR005748">
    <property type="entry name" value="DNA_mismatch_repair_MutS"/>
</dbReference>
<dbReference type="SMART" id="SM00534">
    <property type="entry name" value="MUTSac"/>
    <property type="match status" value="1"/>
</dbReference>
<dbReference type="NCBIfam" id="TIGR01070">
    <property type="entry name" value="mutS1"/>
    <property type="match status" value="1"/>
</dbReference>
<comment type="caution">
    <text evidence="12">The sequence shown here is derived from an EMBL/GenBank/DDBJ whole genome shotgun (WGS) entry which is preliminary data.</text>
</comment>
<evidence type="ECO:0000259" key="11">
    <source>
        <dbReference type="PROSITE" id="PS00486"/>
    </source>
</evidence>
<evidence type="ECO:0000256" key="9">
    <source>
        <dbReference type="HAMAP-Rule" id="MF_00096"/>
    </source>
</evidence>
<dbReference type="SUPFAM" id="SSF55271">
    <property type="entry name" value="DNA repair protein MutS, domain I"/>
    <property type="match status" value="1"/>
</dbReference>
<dbReference type="InterPro" id="IPR017261">
    <property type="entry name" value="DNA_mismatch_repair_MutS/MSH"/>
</dbReference>
<dbReference type="InterPro" id="IPR007695">
    <property type="entry name" value="DNA_mismatch_repair_MutS-lik_N"/>
</dbReference>
<dbReference type="NCBIfam" id="NF003810">
    <property type="entry name" value="PRK05399.1"/>
    <property type="match status" value="1"/>
</dbReference>
<dbReference type="GO" id="GO:0005524">
    <property type="term" value="F:ATP binding"/>
    <property type="evidence" value="ECO:0007669"/>
    <property type="project" value="UniProtKB-UniRule"/>
</dbReference>
<evidence type="ECO:0000256" key="5">
    <source>
        <dbReference type="ARBA" id="ARBA00022840"/>
    </source>
</evidence>
<dbReference type="PANTHER" id="PTHR11361">
    <property type="entry name" value="DNA MISMATCH REPAIR PROTEIN MUTS FAMILY MEMBER"/>
    <property type="match status" value="1"/>
</dbReference>
<dbReference type="SUPFAM" id="SSF52540">
    <property type="entry name" value="P-loop containing nucleoside triphosphate hydrolases"/>
    <property type="match status" value="1"/>
</dbReference>
<keyword evidence="4 9" id="KW-0227">DNA damage</keyword>
<dbReference type="GO" id="GO:0030983">
    <property type="term" value="F:mismatched DNA binding"/>
    <property type="evidence" value="ECO:0007669"/>
    <property type="project" value="InterPro"/>
</dbReference>
<dbReference type="Gene3D" id="3.30.420.110">
    <property type="entry name" value="MutS, connector domain"/>
    <property type="match status" value="1"/>
</dbReference>
<dbReference type="Pfam" id="PF01624">
    <property type="entry name" value="MutS_I"/>
    <property type="match status" value="1"/>
</dbReference>
<comment type="similarity">
    <text evidence="1 9 10">Belongs to the DNA mismatch repair MutS family.</text>
</comment>
<dbReference type="InterPro" id="IPR036678">
    <property type="entry name" value="MutS_con_dom_sf"/>
</dbReference>
<evidence type="ECO:0000256" key="8">
    <source>
        <dbReference type="ARBA" id="ARBA00024647"/>
    </source>
</evidence>
<evidence type="ECO:0000256" key="7">
    <source>
        <dbReference type="ARBA" id="ARBA00023204"/>
    </source>
</evidence>
<keyword evidence="5 9" id="KW-0067">ATP-binding</keyword>
<dbReference type="Gene3D" id="1.10.1420.10">
    <property type="match status" value="2"/>
</dbReference>
<proteinExistence type="inferred from homology"/>
<dbReference type="EMBL" id="DXBU01000038">
    <property type="protein sequence ID" value="HIZ21749.1"/>
    <property type="molecule type" value="Genomic_DNA"/>
</dbReference>
<evidence type="ECO:0000256" key="2">
    <source>
        <dbReference type="ARBA" id="ARBA00021982"/>
    </source>
</evidence>
<dbReference type="InterPro" id="IPR007861">
    <property type="entry name" value="DNA_mismatch_repair_MutS_clamp"/>
</dbReference>
<dbReference type="HAMAP" id="MF_00096">
    <property type="entry name" value="MutS"/>
    <property type="match status" value="1"/>
</dbReference>
<dbReference type="InterPro" id="IPR000432">
    <property type="entry name" value="DNA_mismatch_repair_MutS_C"/>
</dbReference>
<dbReference type="SUPFAM" id="SSF48334">
    <property type="entry name" value="DNA repair protein MutS, domain III"/>
    <property type="match status" value="1"/>
</dbReference>
<comment type="function">
    <text evidence="8 9">This protein is involved in the repair of mismatches in DNA. It is possible that it carries out the mismatch recognition step. This protein has a weak ATPase activity.</text>
</comment>
<dbReference type="Pfam" id="PF05190">
    <property type="entry name" value="MutS_IV"/>
    <property type="match status" value="1"/>
</dbReference>
<keyword evidence="6 9" id="KW-0238">DNA-binding</keyword>
<dbReference type="InterPro" id="IPR016151">
    <property type="entry name" value="DNA_mismatch_repair_MutS_N"/>
</dbReference>
<keyword evidence="3 9" id="KW-0547">Nucleotide-binding</keyword>
<dbReference type="InterPro" id="IPR045076">
    <property type="entry name" value="MutS"/>
</dbReference>
<feature type="binding site" evidence="9">
    <location>
        <begin position="614"/>
        <end position="621"/>
    </location>
    <ligand>
        <name>ATP</name>
        <dbReference type="ChEBI" id="CHEBI:30616"/>
    </ligand>
</feature>
<dbReference type="PIRSF" id="PIRSF037677">
    <property type="entry name" value="DNA_mis_repair_Msh6"/>
    <property type="match status" value="1"/>
</dbReference>
<keyword evidence="7 9" id="KW-0234">DNA repair</keyword>
<dbReference type="PROSITE" id="PS00486">
    <property type="entry name" value="DNA_MISMATCH_REPAIR_2"/>
    <property type="match status" value="1"/>
</dbReference>
<dbReference type="Gene3D" id="3.40.50.300">
    <property type="entry name" value="P-loop containing nucleotide triphosphate hydrolases"/>
    <property type="match status" value="1"/>
</dbReference>
<dbReference type="FunFam" id="3.40.1170.10:FF:000001">
    <property type="entry name" value="DNA mismatch repair protein MutS"/>
    <property type="match status" value="1"/>
</dbReference>
<dbReference type="InterPro" id="IPR036187">
    <property type="entry name" value="DNA_mismatch_repair_MutS_sf"/>
</dbReference>
<evidence type="ECO:0000256" key="1">
    <source>
        <dbReference type="ARBA" id="ARBA00006271"/>
    </source>
</evidence>
<dbReference type="GO" id="GO:0005829">
    <property type="term" value="C:cytosol"/>
    <property type="evidence" value="ECO:0007669"/>
    <property type="project" value="TreeGrafter"/>
</dbReference>
<dbReference type="FunFam" id="1.10.1420.10:FF:000001">
    <property type="entry name" value="DNA mismatch repair protein MutS"/>
    <property type="match status" value="1"/>
</dbReference>
<gene>
    <name evidence="9 12" type="primary">mutS</name>
    <name evidence="12" type="ORF">IAA21_02980</name>
</gene>
<evidence type="ECO:0000256" key="10">
    <source>
        <dbReference type="RuleBase" id="RU003756"/>
    </source>
</evidence>
<dbReference type="Pfam" id="PF05188">
    <property type="entry name" value="MutS_II"/>
    <property type="match status" value="1"/>
</dbReference>
<evidence type="ECO:0000313" key="13">
    <source>
        <dbReference type="Proteomes" id="UP000824041"/>
    </source>
</evidence>
<accession>A0A9D2ISQ0</accession>
<dbReference type="CDD" id="cd03284">
    <property type="entry name" value="ABC_MutS1"/>
    <property type="match status" value="1"/>
</dbReference>
<feature type="domain" description="DNA mismatch repair proteins mutS family" evidence="11">
    <location>
        <begin position="688"/>
        <end position="704"/>
    </location>
</feature>
<dbReference type="FunFam" id="3.40.50.300:FF:001579">
    <property type="entry name" value="DNA mismatch repair protein MutS"/>
    <property type="match status" value="1"/>
</dbReference>
<evidence type="ECO:0000313" key="12">
    <source>
        <dbReference type="EMBL" id="HIZ21749.1"/>
    </source>
</evidence>
<reference evidence="12" key="1">
    <citation type="journal article" date="2021" name="PeerJ">
        <title>Extensive microbial diversity within the chicken gut microbiome revealed by metagenomics and culture.</title>
        <authorList>
            <person name="Gilroy R."/>
            <person name="Ravi A."/>
            <person name="Getino M."/>
            <person name="Pursley I."/>
            <person name="Horton D.L."/>
            <person name="Alikhan N.F."/>
            <person name="Baker D."/>
            <person name="Gharbi K."/>
            <person name="Hall N."/>
            <person name="Watson M."/>
            <person name="Adriaenssens E.M."/>
            <person name="Foster-Nyarko E."/>
            <person name="Jarju S."/>
            <person name="Secka A."/>
            <person name="Antonio M."/>
            <person name="Oren A."/>
            <person name="Chaudhuri R.R."/>
            <person name="La Ragione R."/>
            <person name="Hildebrand F."/>
            <person name="Pallen M.J."/>
        </authorList>
    </citation>
    <scope>NUCLEOTIDE SEQUENCE</scope>
    <source>
        <strain evidence="12">14324</strain>
    </source>
</reference>
<sequence>MMKEYLKTKEEYKDCILFYRLGDFYEMFFDDALTVTKELEITLTGKDCGLEERAPMCGVPFHAAETYINRLIEKGHKVAICEQVEDPKTAKGLVKREVIRVVTPGTTLDAASLDESKNNYLMSIAAVGDRFGCAIADITTGDCFLTEVDKPQKLLDEINKFTPAEIICNDAFFLSGVDTDDLKDRLGISIFSLESWYFDDDLCRRTLKEHFHVADLEGLGIGDYDNGILASGALFLYLKETQKSALSHMATIHPYMAEKYMLIDSSSRRNLELVETMREKQKKGSLLWVLDKTKTAMGARTLRAMVEQPLIDTEEIEQRLTAIEELNEKAMLRDEIREYLNPVYDMERLISRISYKSANPRDLVAFAASLEMLPYIKQTLGEFDSSLLKQLNEDMDALSDLCSLIKNAIVDEPPIAQKDGGIIREGFNEDVDKFRRSRTDGKKWLSELEARERERTGIKSLKIKYNRVFGYSLEVTNTFRDQVPDNYVRKQTLSNAERYITQELKELEDLILGAEDKLYALEYELFCQVRDQAGAEVVRIQKTAKAVAYLDVFASLALVAQRNHYVRPKINEGGVIDIKNGRHPVVEKMIENDMFIANDTYLNNQKKRVSIITGPNMAGKSTYMRQSALIVLMAQIGSFVPAEKANIGIVDRIFTRVGASDDLASGQSTFMVEMTEVANILRNATSKSLLILDEIGRGTSTFDGLSIAWAVIEHISNTKLCGAKTLFATHYHELTELEGKIPGVNNYCIAVKEKGDDIVFLRKIVKGGADKSYGIQVAKLAGVPDSVIARAKELVEELSDADITAAVKDLAAPKKKEKIVYDQVDMAQMSLFDTVQDNDIVEEIRGLDLSNITPMEAMNILFNLQNKIKNRW</sequence>
<dbReference type="GO" id="GO:0003684">
    <property type="term" value="F:damaged DNA binding"/>
    <property type="evidence" value="ECO:0007669"/>
    <property type="project" value="UniProtKB-UniRule"/>
</dbReference>